<accession>A0A4D6GTG4</accession>
<evidence type="ECO:0000313" key="2">
    <source>
        <dbReference type="Proteomes" id="UP000296216"/>
    </source>
</evidence>
<sequence length="50" mass="5362">MVLNRLRALVDTQPGLVRECRDCGTTLGEDSDDATVCPTCGSSEIATYDL</sequence>
<dbReference type="GeneID" id="68693943"/>
<evidence type="ECO:0000313" key="1">
    <source>
        <dbReference type="EMBL" id="QCC44993.1"/>
    </source>
</evidence>
<protein>
    <submittedName>
        <fullName evidence="1">Small CPxCG-related zinc finger protein</fullName>
    </submittedName>
</protein>
<dbReference type="AlphaFoldDB" id="A0A4D6GTG4"/>
<dbReference type="RefSeq" id="WP_012289284.1">
    <property type="nucleotide sequence ID" value="NZ_VRYN01000003.1"/>
</dbReference>
<gene>
    <name evidence="1" type="ORF">HBSAL_06690</name>
</gene>
<name>A0A4D6GTG4_HALS9</name>
<reference evidence="1 2" key="1">
    <citation type="journal article" date="2019" name="Microbiol. Resour. Announc.">
        <title>The Genome Sequence of the Halobacterium salinarum Type Strain Is Closely Related to That of Laboratory Strains NRC-1 and R1.</title>
        <authorList>
            <person name="Pfeiffer F."/>
            <person name="Marchfelder A."/>
            <person name="Habermann B."/>
            <person name="Dyall-Smith M.L."/>
        </authorList>
    </citation>
    <scope>NUCLEOTIDE SEQUENCE [LARGE SCALE GENOMIC DNA]</scope>
    <source>
        <strain evidence="2">ATCC 33171 / DSM 3754 / JCM 8978 / NBRC 102687 / NCIMB 764 / 91-R6</strain>
    </source>
</reference>
<dbReference type="EMBL" id="CP038631">
    <property type="protein sequence ID" value="QCC44993.1"/>
    <property type="molecule type" value="Genomic_DNA"/>
</dbReference>
<organism evidence="1 2">
    <name type="scientific">Halobacterium salinarum (strain ATCC 33171 / DSM 3754 / JCM 8978 / NBRC 102687 / NCIMB 764 / 91-R6)</name>
    <dbReference type="NCBI Taxonomy" id="2597657"/>
    <lineage>
        <taxon>Archaea</taxon>
        <taxon>Methanobacteriati</taxon>
        <taxon>Methanobacteriota</taxon>
        <taxon>Stenosarchaea group</taxon>
        <taxon>Halobacteria</taxon>
        <taxon>Halobacteriales</taxon>
        <taxon>Halobacteriaceae</taxon>
        <taxon>Halobacterium</taxon>
    </lineage>
</organism>
<proteinExistence type="predicted"/>
<dbReference type="Proteomes" id="UP000296216">
    <property type="component" value="Chromosome"/>
</dbReference>